<feature type="compositionally biased region" description="Polar residues" evidence="1">
    <location>
        <begin position="1"/>
        <end position="11"/>
    </location>
</feature>
<dbReference type="Proteomes" id="UP001385951">
    <property type="component" value="Unassembled WGS sequence"/>
</dbReference>
<evidence type="ECO:0000313" key="3">
    <source>
        <dbReference type="Proteomes" id="UP001385951"/>
    </source>
</evidence>
<gene>
    <name evidence="2" type="ORF">QCA50_009154</name>
</gene>
<organism evidence="2 3">
    <name type="scientific">Cerrena zonata</name>
    <dbReference type="NCBI Taxonomy" id="2478898"/>
    <lineage>
        <taxon>Eukaryota</taxon>
        <taxon>Fungi</taxon>
        <taxon>Dikarya</taxon>
        <taxon>Basidiomycota</taxon>
        <taxon>Agaricomycotina</taxon>
        <taxon>Agaricomycetes</taxon>
        <taxon>Polyporales</taxon>
        <taxon>Cerrenaceae</taxon>
        <taxon>Cerrena</taxon>
    </lineage>
</organism>
<feature type="compositionally biased region" description="Polar residues" evidence="1">
    <location>
        <begin position="28"/>
        <end position="42"/>
    </location>
</feature>
<feature type="compositionally biased region" description="Low complexity" evidence="1">
    <location>
        <begin position="12"/>
        <end position="24"/>
    </location>
</feature>
<feature type="compositionally biased region" description="Polar residues" evidence="1">
    <location>
        <begin position="151"/>
        <end position="168"/>
    </location>
</feature>
<dbReference type="AlphaFoldDB" id="A0AAW0G9X3"/>
<evidence type="ECO:0008006" key="4">
    <source>
        <dbReference type="Google" id="ProtNLM"/>
    </source>
</evidence>
<reference evidence="2 3" key="1">
    <citation type="submission" date="2022-09" db="EMBL/GenBank/DDBJ databases">
        <authorList>
            <person name="Palmer J.M."/>
        </authorList>
    </citation>
    <scope>NUCLEOTIDE SEQUENCE [LARGE SCALE GENOMIC DNA]</scope>
    <source>
        <strain evidence="2 3">DSM 7382</strain>
    </source>
</reference>
<feature type="region of interest" description="Disordered" evidence="1">
    <location>
        <begin position="130"/>
        <end position="243"/>
    </location>
</feature>
<accession>A0AAW0G9X3</accession>
<proteinExistence type="predicted"/>
<sequence length="455" mass="50218">MFTHRPSAQMTSSPRVQSSVSPVPHTGTPRSESASASPQWSNTSQFISDGNLDISNFINNSPYMPCVDPYLDDGAVYNSSQSGSPSPYPGETFYQPSQTLPANSLLLSPAAPYGTNSNMNMNTFYGLESHNHHGHSASQRPSPIPHIRIDTQFTSPPLTGANVSTPNHSSSALSAYSTSPPSGHKSPYTPPSISPASNTLIIDPGHHSPHSPTSLMHYGGQAMSPTPKSPYAPHTYTPSPTSSISAFGDMTLATHMDFPRNHVPHAPQMPRTVQPVPSVYDLAKMFPGFNHMVPQKTYRPNTQSDRRRYVEEVQLEQPIMFYVSGPDGLGISCRDALSSRFIRLRDRDDQMFINRGPSVSIRVQWPGYPAWSRQIPTRDFRTPPGPITRAKLAKNVAKTVDRFIIENSQKPMEDDADSRWRVGNDHISVDRLEIVGLQHVSMGSWQVHLRLRPAM</sequence>
<evidence type="ECO:0000313" key="2">
    <source>
        <dbReference type="EMBL" id="KAK7687935.1"/>
    </source>
</evidence>
<evidence type="ECO:0000256" key="1">
    <source>
        <dbReference type="SAM" id="MobiDB-lite"/>
    </source>
</evidence>
<keyword evidence="3" id="KW-1185">Reference proteome</keyword>
<dbReference type="EMBL" id="JASBNA010000012">
    <property type="protein sequence ID" value="KAK7687935.1"/>
    <property type="molecule type" value="Genomic_DNA"/>
</dbReference>
<name>A0AAW0G9X3_9APHY</name>
<feature type="region of interest" description="Disordered" evidence="1">
    <location>
        <begin position="1"/>
        <end position="42"/>
    </location>
</feature>
<comment type="caution">
    <text evidence="2">The sequence shown here is derived from an EMBL/GenBank/DDBJ whole genome shotgun (WGS) entry which is preliminary data.</text>
</comment>
<feature type="compositionally biased region" description="Low complexity" evidence="1">
    <location>
        <begin position="169"/>
        <end position="182"/>
    </location>
</feature>
<protein>
    <recommendedName>
        <fullName evidence="4">NDT80 domain-containing protein</fullName>
    </recommendedName>
</protein>